<comment type="similarity">
    <text evidence="1 4">Belongs to the N(4)/N(6)-methyltransferase family.</text>
</comment>
<dbReference type="InterPro" id="IPR002052">
    <property type="entry name" value="DNA_methylase_N6_adenine_CS"/>
</dbReference>
<dbReference type="AlphaFoldDB" id="A0A0J6WGW8"/>
<comment type="caution">
    <text evidence="7">The sequence shown here is derived from an EMBL/GenBank/DDBJ whole genome shotgun (WGS) entry which is preliminary data.</text>
</comment>
<dbReference type="Gene3D" id="3.40.50.150">
    <property type="entry name" value="Vaccinia Virus protein VP39"/>
    <property type="match status" value="1"/>
</dbReference>
<evidence type="ECO:0000313" key="7">
    <source>
        <dbReference type="EMBL" id="KMO82490.1"/>
    </source>
</evidence>
<dbReference type="GO" id="GO:0003677">
    <property type="term" value="F:DNA binding"/>
    <property type="evidence" value="ECO:0007669"/>
    <property type="project" value="InterPro"/>
</dbReference>
<evidence type="ECO:0000256" key="4">
    <source>
        <dbReference type="RuleBase" id="RU362026"/>
    </source>
</evidence>
<gene>
    <name evidence="7" type="primary">dpnA</name>
    <name evidence="7" type="ORF">MCHLDSM_01113</name>
</gene>
<dbReference type="EMBL" id="JYNL01000009">
    <property type="protein sequence ID" value="KMO82490.1"/>
    <property type="molecule type" value="Genomic_DNA"/>
</dbReference>
<dbReference type="EC" id="2.1.1.-" evidence="4"/>
<reference evidence="7 8" key="1">
    <citation type="journal article" date="2015" name="Genome Biol. Evol.">
        <title>Characterization of Three Mycobacterium spp. with Potential Use in Bioremediation by Genome Sequencing and Comparative Genomics.</title>
        <authorList>
            <person name="Das S."/>
            <person name="Pettersson B.M."/>
            <person name="Behra P.R."/>
            <person name="Ramesh M."/>
            <person name="Dasgupta S."/>
            <person name="Bhattacharya A."/>
            <person name="Kirsebom L.A."/>
        </authorList>
    </citation>
    <scope>NUCLEOTIDE SEQUENCE [LARGE SCALE GENOMIC DNA]</scope>
    <source>
        <strain evidence="7 8">DSM 43826</strain>
    </source>
</reference>
<keyword evidence="8" id="KW-1185">Reference proteome</keyword>
<dbReference type="SMR" id="A0A0J6WGW8"/>
<dbReference type="RefSeq" id="WP_048469090.1">
    <property type="nucleotide sequence ID" value="NZ_JYNL01000009.1"/>
</dbReference>
<feature type="domain" description="DNA methylase N-4/N-6" evidence="6">
    <location>
        <begin position="29"/>
        <end position="237"/>
    </location>
</feature>
<sequence length="249" mass="27945">MIPYYEDEWVALYHGDFRDVLPALGVTADLLIADPPYGETSLSWDSWPAGWPTALRPFGKSLWCFGSMRMFLDRRDEFTGWRMSQDVVWEKHNGSGFAADRFKRVHEHALHWYRTDAAWSEIHHQTPTTGDETARQVRRKTRPPHTGNVNTSAYESHDGGPRLMRSVIYSRSMHGRAINETEKPVALLDPLIGYGCPPGGLVVDPFAGSASTLVAARQAGRRAIGVELRESQCEAAAERLSHMPLELAT</sequence>
<evidence type="ECO:0000313" key="8">
    <source>
        <dbReference type="Proteomes" id="UP000036513"/>
    </source>
</evidence>
<evidence type="ECO:0000256" key="3">
    <source>
        <dbReference type="ARBA" id="ARBA00022679"/>
    </source>
</evidence>
<organism evidence="7 8">
    <name type="scientific">Mycolicibacterium chlorophenolicum</name>
    <dbReference type="NCBI Taxonomy" id="37916"/>
    <lineage>
        <taxon>Bacteria</taxon>
        <taxon>Bacillati</taxon>
        <taxon>Actinomycetota</taxon>
        <taxon>Actinomycetes</taxon>
        <taxon>Mycobacteriales</taxon>
        <taxon>Mycobacteriaceae</taxon>
        <taxon>Mycolicibacterium</taxon>
    </lineage>
</organism>
<dbReference type="SUPFAM" id="SSF53335">
    <property type="entry name" value="S-adenosyl-L-methionine-dependent methyltransferases"/>
    <property type="match status" value="1"/>
</dbReference>
<dbReference type="PROSITE" id="PS00092">
    <property type="entry name" value="N6_MTASE"/>
    <property type="match status" value="1"/>
</dbReference>
<evidence type="ECO:0000259" key="6">
    <source>
        <dbReference type="Pfam" id="PF01555"/>
    </source>
</evidence>
<dbReference type="GO" id="GO:0008170">
    <property type="term" value="F:N-methyltransferase activity"/>
    <property type="evidence" value="ECO:0007669"/>
    <property type="project" value="InterPro"/>
</dbReference>
<feature type="region of interest" description="Disordered" evidence="5">
    <location>
        <begin position="126"/>
        <end position="158"/>
    </location>
</feature>
<dbReference type="InterPro" id="IPR001091">
    <property type="entry name" value="RM_Methyltransferase"/>
</dbReference>
<evidence type="ECO:0000256" key="5">
    <source>
        <dbReference type="SAM" id="MobiDB-lite"/>
    </source>
</evidence>
<keyword evidence="2 7" id="KW-0489">Methyltransferase</keyword>
<name>A0A0J6WGW8_9MYCO</name>
<dbReference type="InterPro" id="IPR002941">
    <property type="entry name" value="DNA_methylase_N4/N6"/>
</dbReference>
<dbReference type="InterPro" id="IPR029063">
    <property type="entry name" value="SAM-dependent_MTases_sf"/>
</dbReference>
<proteinExistence type="inferred from homology"/>
<dbReference type="Pfam" id="PF01555">
    <property type="entry name" value="N6_N4_Mtase"/>
    <property type="match status" value="1"/>
</dbReference>
<dbReference type="GO" id="GO:0032259">
    <property type="term" value="P:methylation"/>
    <property type="evidence" value="ECO:0007669"/>
    <property type="project" value="UniProtKB-KW"/>
</dbReference>
<accession>A0A0J6WGW8</accession>
<keyword evidence="3 7" id="KW-0808">Transferase</keyword>
<protein>
    <recommendedName>
        <fullName evidence="4">Methyltransferase</fullName>
        <ecNumber evidence="4">2.1.1.-</ecNumber>
    </recommendedName>
</protein>
<dbReference type="STRING" id="37916.MCHLDSM_01113"/>
<dbReference type="Proteomes" id="UP000036513">
    <property type="component" value="Unassembled WGS sequence"/>
</dbReference>
<evidence type="ECO:0000256" key="1">
    <source>
        <dbReference type="ARBA" id="ARBA00006594"/>
    </source>
</evidence>
<dbReference type="PRINTS" id="PR00508">
    <property type="entry name" value="S21N4MTFRASE"/>
</dbReference>
<evidence type="ECO:0000256" key="2">
    <source>
        <dbReference type="ARBA" id="ARBA00022603"/>
    </source>
</evidence>
<dbReference type="PATRIC" id="fig|37916.4.peg.992"/>